<dbReference type="RefSeq" id="WP_190994530.1">
    <property type="nucleotide sequence ID" value="NZ_JACOIK010000008.1"/>
</dbReference>
<dbReference type="SUPFAM" id="SSF82171">
    <property type="entry name" value="DPP6 N-terminal domain-like"/>
    <property type="match status" value="1"/>
</dbReference>
<sequence>MKDVNIWLLLSVGLWLSIAGCSKNDGQSENPVNNNLSGVLLYDSGEHTYKLDPNTNARSIYFNRNNYALNGWDVSWDGDIRLETGIVTGEFDRVNFKLVNSENNSIAKEFVYNNPNGEDRQISGLLSPDKSLILIQPDFEHGIVILDTDGNVKHHLPRVNNTALTLGNKAVWLPNSGILFTFENFILKSDPPYTSIVPIKELSYSDWGNINVNADGSKIALRIDKHIYLMNADGTDLVQVTESDREEREAVFSPDGRYLLVAANYYPGTFHPGKWDLNIIPTDGKRYKVGKNPGNGVLVIRHTGSEHVETATNQMLWR</sequence>
<protein>
    <recommendedName>
        <fullName evidence="3">WD40 repeat domain-containing protein</fullName>
    </recommendedName>
</protein>
<dbReference type="InterPro" id="IPR011042">
    <property type="entry name" value="6-blade_b-propeller_TolB-like"/>
</dbReference>
<keyword evidence="2" id="KW-1185">Reference proteome</keyword>
<reference evidence="1 2" key="1">
    <citation type="submission" date="2020-08" db="EMBL/GenBank/DDBJ databases">
        <title>Sphingobacterium sp. DN00404 isolated from aquaculture water.</title>
        <authorList>
            <person name="Zhang M."/>
        </authorList>
    </citation>
    <scope>NUCLEOTIDE SEQUENCE [LARGE SCALE GENOMIC DNA]</scope>
    <source>
        <strain evidence="1 2">DN00404</strain>
    </source>
</reference>
<dbReference type="PROSITE" id="PS51257">
    <property type="entry name" value="PROKAR_LIPOPROTEIN"/>
    <property type="match status" value="1"/>
</dbReference>
<evidence type="ECO:0000313" key="2">
    <source>
        <dbReference type="Proteomes" id="UP000602759"/>
    </source>
</evidence>
<dbReference type="Gene3D" id="2.120.10.30">
    <property type="entry name" value="TolB, C-terminal domain"/>
    <property type="match status" value="1"/>
</dbReference>
<accession>A0ABR7YQD1</accession>
<comment type="caution">
    <text evidence="1">The sequence shown here is derived from an EMBL/GenBank/DDBJ whole genome shotgun (WGS) entry which is preliminary data.</text>
</comment>
<dbReference type="EMBL" id="JACOIK010000008">
    <property type="protein sequence ID" value="MBD1433568.1"/>
    <property type="molecule type" value="Genomic_DNA"/>
</dbReference>
<gene>
    <name evidence="1" type="ORF">H8B06_12075</name>
</gene>
<dbReference type="Proteomes" id="UP000602759">
    <property type="component" value="Unassembled WGS sequence"/>
</dbReference>
<evidence type="ECO:0000313" key="1">
    <source>
        <dbReference type="EMBL" id="MBD1433568.1"/>
    </source>
</evidence>
<name>A0ABR7YQD1_9SPHI</name>
<proteinExistence type="predicted"/>
<evidence type="ECO:0008006" key="3">
    <source>
        <dbReference type="Google" id="ProtNLM"/>
    </source>
</evidence>
<organism evidence="1 2">
    <name type="scientific">Sphingobacterium micropteri</name>
    <dbReference type="NCBI Taxonomy" id="2763501"/>
    <lineage>
        <taxon>Bacteria</taxon>
        <taxon>Pseudomonadati</taxon>
        <taxon>Bacteroidota</taxon>
        <taxon>Sphingobacteriia</taxon>
        <taxon>Sphingobacteriales</taxon>
        <taxon>Sphingobacteriaceae</taxon>
        <taxon>Sphingobacterium</taxon>
    </lineage>
</organism>